<evidence type="ECO:0000256" key="1">
    <source>
        <dbReference type="ARBA" id="ARBA00022491"/>
    </source>
</evidence>
<dbReference type="SUPFAM" id="SSF48498">
    <property type="entry name" value="Tetracyclin repressor-like, C-terminal domain"/>
    <property type="match status" value="1"/>
</dbReference>
<evidence type="ECO:0000259" key="4">
    <source>
        <dbReference type="PROSITE" id="PS50977"/>
    </source>
</evidence>
<gene>
    <name evidence="5" type="ORF">AMD02_16995</name>
</gene>
<dbReference type="OMA" id="CADKPAS"/>
<dbReference type="PATRIC" id="fig|136160.3.peg.4350"/>
<keyword evidence="1" id="KW-0678">Repressor</keyword>
<dbReference type="PANTHER" id="PTHR43479">
    <property type="entry name" value="ACREF/ENVCD OPERON REPRESSOR-RELATED"/>
    <property type="match status" value="1"/>
</dbReference>
<sequence length="193" mass="21752">MKQQKLDRRVEILTVAREVLAEKGLEATKVSEIVKRAGIAQGTFYLYFESKNALIQALAEEMMGKVFAAVSQSLLESKTFEQGVKHGLRAAFCSMSEYLDIYNILINGCAVVVADQKDLRTLFDPYYELLETYIEKWQADGAVDAKLDPKITSRLIVSLTDQAVDDYYIQESATTVETYIENLTRFVVKALKA</sequence>
<dbReference type="Pfam" id="PF17934">
    <property type="entry name" value="TetR_C_26"/>
    <property type="match status" value="1"/>
</dbReference>
<keyword evidence="2 3" id="KW-0238">DNA-binding</keyword>
<dbReference type="GO" id="GO:0003677">
    <property type="term" value="F:DNA binding"/>
    <property type="evidence" value="ECO:0007669"/>
    <property type="project" value="UniProtKB-UniRule"/>
</dbReference>
<comment type="caution">
    <text evidence="5">The sequence shown here is derived from an EMBL/GenBank/DDBJ whole genome shotgun (WGS) entry which is preliminary data.</text>
</comment>
<evidence type="ECO:0000256" key="3">
    <source>
        <dbReference type="PROSITE-ProRule" id="PRU00335"/>
    </source>
</evidence>
<dbReference type="InterPro" id="IPR009057">
    <property type="entry name" value="Homeodomain-like_sf"/>
</dbReference>
<dbReference type="PROSITE" id="PS50977">
    <property type="entry name" value="HTH_TETR_2"/>
    <property type="match status" value="1"/>
</dbReference>
<evidence type="ECO:0000256" key="2">
    <source>
        <dbReference type="ARBA" id="ARBA00023125"/>
    </source>
</evidence>
<organism evidence="5">
    <name type="scientific">Halalkalibacterium halodurans</name>
    <name type="common">Bacillus halodurans</name>
    <dbReference type="NCBI Taxonomy" id="86665"/>
    <lineage>
        <taxon>Bacteria</taxon>
        <taxon>Bacillati</taxon>
        <taxon>Bacillota</taxon>
        <taxon>Bacilli</taxon>
        <taxon>Bacillales</taxon>
        <taxon>Bacillaceae</taxon>
        <taxon>Halalkalibacterium (ex Joshi et al. 2022)</taxon>
    </lineage>
</organism>
<dbReference type="InterPro" id="IPR041603">
    <property type="entry name" value="YvdT_C"/>
</dbReference>
<name>A0A0M0KE86_ALKHA</name>
<feature type="DNA-binding region" description="H-T-H motif" evidence="3">
    <location>
        <begin position="29"/>
        <end position="48"/>
    </location>
</feature>
<feature type="domain" description="HTH tetR-type" evidence="4">
    <location>
        <begin position="6"/>
        <end position="66"/>
    </location>
</feature>
<dbReference type="Pfam" id="PF00440">
    <property type="entry name" value="TetR_N"/>
    <property type="match status" value="1"/>
</dbReference>
<accession>A0A0M0KE86</accession>
<protein>
    <recommendedName>
        <fullName evidence="4">HTH tetR-type domain-containing protein</fullName>
    </recommendedName>
</protein>
<dbReference type="AlphaFoldDB" id="A0A0M0KE86"/>
<dbReference type="PRINTS" id="PR00455">
    <property type="entry name" value="HTHTETR"/>
</dbReference>
<dbReference type="PANTHER" id="PTHR43479:SF8">
    <property type="entry name" value="TRANSCRIPTIONAL REGULATOR, TETR FAMILY"/>
    <property type="match status" value="1"/>
</dbReference>
<reference evidence="5" key="1">
    <citation type="submission" date="2015-08" db="EMBL/GenBank/DDBJ databases">
        <title>Complete DNA Sequence of Pseudomonas syringae pv. actinidiae, the Causal Agent of Kiwifruit Canker Disease.</title>
        <authorList>
            <person name="Rikkerink E.H.A."/>
            <person name="Fineran P.C."/>
        </authorList>
    </citation>
    <scope>NUCLEOTIDE SEQUENCE</scope>
    <source>
        <strain evidence="5">DSM 13666</strain>
    </source>
</reference>
<dbReference type="InterPro" id="IPR001647">
    <property type="entry name" value="HTH_TetR"/>
</dbReference>
<dbReference type="GeneID" id="87596150"/>
<dbReference type="InterPro" id="IPR036271">
    <property type="entry name" value="Tet_transcr_reg_TetR-rel_C_sf"/>
</dbReference>
<proteinExistence type="predicted"/>
<dbReference type="Gene3D" id="1.10.357.10">
    <property type="entry name" value="Tetracycline Repressor, domain 2"/>
    <property type="match status" value="1"/>
</dbReference>
<dbReference type="InterPro" id="IPR050624">
    <property type="entry name" value="HTH-type_Tx_Regulator"/>
</dbReference>
<evidence type="ECO:0000313" key="5">
    <source>
        <dbReference type="EMBL" id="KOO36733.1"/>
    </source>
</evidence>
<dbReference type="EMBL" id="LILD01000004">
    <property type="protein sequence ID" value="KOO36733.1"/>
    <property type="molecule type" value="Genomic_DNA"/>
</dbReference>
<dbReference type="RefSeq" id="WP_010896757.1">
    <property type="nucleotide sequence ID" value="NZ_CP040441.1"/>
</dbReference>
<dbReference type="SUPFAM" id="SSF46689">
    <property type="entry name" value="Homeodomain-like"/>
    <property type="match status" value="1"/>
</dbReference>